<dbReference type="EMBL" id="JAANER010000002">
    <property type="protein sequence ID" value="KAG9193771.1"/>
    <property type="molecule type" value="Genomic_DNA"/>
</dbReference>
<evidence type="ECO:0000313" key="3">
    <source>
        <dbReference type="Proteomes" id="UP001199106"/>
    </source>
</evidence>
<keyword evidence="1" id="KW-0812">Transmembrane</keyword>
<sequence length="56" mass="6335">MALVIVPAIILWNTQIKRQAKIQAFGLLSFASLTSIITMIRIPFVNKFESQTNLPF</sequence>
<gene>
    <name evidence="2" type="ORF">G6011_03806</name>
</gene>
<dbReference type="AlphaFoldDB" id="A0AAD4IG41"/>
<dbReference type="Proteomes" id="UP001199106">
    <property type="component" value="Unassembled WGS sequence"/>
</dbReference>
<protein>
    <submittedName>
        <fullName evidence="2">Uncharacterized protein</fullName>
    </submittedName>
</protein>
<reference evidence="2" key="1">
    <citation type="submission" date="2021-07" db="EMBL/GenBank/DDBJ databases">
        <title>Genome Resource of American Ginseng Black Spot Pathogen Alternaria panax.</title>
        <authorList>
            <person name="Qiu C."/>
            <person name="Wang W."/>
            <person name="Liu Z."/>
        </authorList>
    </citation>
    <scope>NUCLEOTIDE SEQUENCE</scope>
    <source>
        <strain evidence="2">BNCC115425</strain>
    </source>
</reference>
<name>A0AAD4IG41_9PLEO</name>
<keyword evidence="1" id="KW-1133">Transmembrane helix</keyword>
<feature type="transmembrane region" description="Helical" evidence="1">
    <location>
        <begin position="24"/>
        <end position="44"/>
    </location>
</feature>
<comment type="caution">
    <text evidence="2">The sequence shown here is derived from an EMBL/GenBank/DDBJ whole genome shotgun (WGS) entry which is preliminary data.</text>
</comment>
<evidence type="ECO:0000256" key="1">
    <source>
        <dbReference type="SAM" id="Phobius"/>
    </source>
</evidence>
<proteinExistence type="predicted"/>
<keyword evidence="3" id="KW-1185">Reference proteome</keyword>
<accession>A0AAD4IG41</accession>
<keyword evidence="1" id="KW-0472">Membrane</keyword>
<evidence type="ECO:0000313" key="2">
    <source>
        <dbReference type="EMBL" id="KAG9193771.1"/>
    </source>
</evidence>
<organism evidence="2 3">
    <name type="scientific">Alternaria panax</name>
    <dbReference type="NCBI Taxonomy" id="48097"/>
    <lineage>
        <taxon>Eukaryota</taxon>
        <taxon>Fungi</taxon>
        <taxon>Dikarya</taxon>
        <taxon>Ascomycota</taxon>
        <taxon>Pezizomycotina</taxon>
        <taxon>Dothideomycetes</taxon>
        <taxon>Pleosporomycetidae</taxon>
        <taxon>Pleosporales</taxon>
        <taxon>Pleosporineae</taxon>
        <taxon>Pleosporaceae</taxon>
        <taxon>Alternaria</taxon>
        <taxon>Alternaria sect. Panax</taxon>
    </lineage>
</organism>